<dbReference type="Proteomes" id="UP001469553">
    <property type="component" value="Unassembled WGS sequence"/>
</dbReference>
<name>A0ABV0XVJ4_9TELE</name>
<reference evidence="2 3" key="1">
    <citation type="submission" date="2021-06" db="EMBL/GenBank/DDBJ databases">
        <authorList>
            <person name="Palmer J.M."/>
        </authorList>
    </citation>
    <scope>NUCLEOTIDE SEQUENCE [LARGE SCALE GENOMIC DNA]</scope>
    <source>
        <strain evidence="2 3">AS_MEX2019</strain>
        <tissue evidence="2">Muscle</tissue>
    </source>
</reference>
<accession>A0ABV0XVJ4</accession>
<dbReference type="EMBL" id="JAHRIP010013673">
    <property type="protein sequence ID" value="MEQ2285509.1"/>
    <property type="molecule type" value="Genomic_DNA"/>
</dbReference>
<evidence type="ECO:0000256" key="1">
    <source>
        <dbReference type="SAM" id="MobiDB-lite"/>
    </source>
</evidence>
<protein>
    <submittedName>
        <fullName evidence="2">Uncharacterized protein</fullName>
    </submittedName>
</protein>
<proteinExistence type="predicted"/>
<sequence length="102" mass="11134">DLNADSGSETDRTNASQGLHKEVKKGINKTYSRITSCLRINASGQSNQAPSWTIIWCHRSGFKGKRLSCPAETNKSVCVCLTKETRCSSKDSVKVSVILSLD</sequence>
<feature type="non-terminal residue" evidence="2">
    <location>
        <position position="1"/>
    </location>
</feature>
<evidence type="ECO:0000313" key="3">
    <source>
        <dbReference type="Proteomes" id="UP001469553"/>
    </source>
</evidence>
<comment type="caution">
    <text evidence="2">The sequence shown here is derived from an EMBL/GenBank/DDBJ whole genome shotgun (WGS) entry which is preliminary data.</text>
</comment>
<organism evidence="2 3">
    <name type="scientific">Ameca splendens</name>
    <dbReference type="NCBI Taxonomy" id="208324"/>
    <lineage>
        <taxon>Eukaryota</taxon>
        <taxon>Metazoa</taxon>
        <taxon>Chordata</taxon>
        <taxon>Craniata</taxon>
        <taxon>Vertebrata</taxon>
        <taxon>Euteleostomi</taxon>
        <taxon>Actinopterygii</taxon>
        <taxon>Neopterygii</taxon>
        <taxon>Teleostei</taxon>
        <taxon>Neoteleostei</taxon>
        <taxon>Acanthomorphata</taxon>
        <taxon>Ovalentaria</taxon>
        <taxon>Atherinomorphae</taxon>
        <taxon>Cyprinodontiformes</taxon>
        <taxon>Goodeidae</taxon>
        <taxon>Ameca</taxon>
    </lineage>
</organism>
<feature type="region of interest" description="Disordered" evidence="1">
    <location>
        <begin position="1"/>
        <end position="22"/>
    </location>
</feature>
<keyword evidence="3" id="KW-1185">Reference proteome</keyword>
<evidence type="ECO:0000313" key="2">
    <source>
        <dbReference type="EMBL" id="MEQ2285509.1"/>
    </source>
</evidence>
<gene>
    <name evidence="2" type="ORF">AMECASPLE_032633</name>
</gene>